<evidence type="ECO:0000256" key="4">
    <source>
        <dbReference type="ARBA" id="ARBA00023125"/>
    </source>
</evidence>
<accession>A0ABS2QMG7</accession>
<dbReference type="InterPro" id="IPR039425">
    <property type="entry name" value="RNA_pol_sigma-70-like"/>
</dbReference>
<dbReference type="InterPro" id="IPR007627">
    <property type="entry name" value="RNA_pol_sigma70_r2"/>
</dbReference>
<reference evidence="8 9" key="1">
    <citation type="submission" date="2021-01" db="EMBL/GenBank/DDBJ databases">
        <title>Genomic Encyclopedia of Type Strains, Phase IV (KMG-IV): sequencing the most valuable type-strain genomes for metagenomic binning, comparative biology and taxonomic classification.</title>
        <authorList>
            <person name="Goeker M."/>
        </authorList>
    </citation>
    <scope>NUCLEOTIDE SEQUENCE [LARGE SCALE GENOMIC DNA]</scope>
    <source>
        <strain evidence="8 9">DSM 105482</strain>
    </source>
</reference>
<feature type="domain" description="RNA polymerase sigma-70 region 2" evidence="6">
    <location>
        <begin position="9"/>
        <end position="72"/>
    </location>
</feature>
<keyword evidence="5" id="KW-0804">Transcription</keyword>
<evidence type="ECO:0000259" key="7">
    <source>
        <dbReference type="Pfam" id="PF08281"/>
    </source>
</evidence>
<keyword evidence="3" id="KW-0731">Sigma factor</keyword>
<dbReference type="InterPro" id="IPR013324">
    <property type="entry name" value="RNA_pol_sigma_r3/r4-like"/>
</dbReference>
<dbReference type="Pfam" id="PF08281">
    <property type="entry name" value="Sigma70_r4_2"/>
    <property type="match status" value="1"/>
</dbReference>
<feature type="domain" description="RNA polymerase sigma factor 70 region 4 type 2" evidence="7">
    <location>
        <begin position="99"/>
        <end position="149"/>
    </location>
</feature>
<dbReference type="InterPro" id="IPR013325">
    <property type="entry name" value="RNA_pol_sigma_r2"/>
</dbReference>
<dbReference type="Pfam" id="PF04542">
    <property type="entry name" value="Sigma70_r2"/>
    <property type="match status" value="1"/>
</dbReference>
<dbReference type="RefSeq" id="WP_204546438.1">
    <property type="nucleotide sequence ID" value="NZ_JAFBFI010000021.1"/>
</dbReference>
<dbReference type="NCBIfam" id="TIGR02937">
    <property type="entry name" value="sigma70-ECF"/>
    <property type="match status" value="1"/>
</dbReference>
<keyword evidence="9" id="KW-1185">Reference proteome</keyword>
<dbReference type="InterPro" id="IPR013249">
    <property type="entry name" value="RNA_pol_sigma70_r4_t2"/>
</dbReference>
<dbReference type="Gene3D" id="1.10.10.10">
    <property type="entry name" value="Winged helix-like DNA-binding domain superfamily/Winged helix DNA-binding domain"/>
    <property type="match status" value="1"/>
</dbReference>
<dbReference type="SUPFAM" id="SSF88946">
    <property type="entry name" value="Sigma2 domain of RNA polymerase sigma factors"/>
    <property type="match status" value="1"/>
</dbReference>
<dbReference type="PANTHER" id="PTHR43133">
    <property type="entry name" value="RNA POLYMERASE ECF-TYPE SIGMA FACTO"/>
    <property type="match status" value="1"/>
</dbReference>
<evidence type="ECO:0000256" key="1">
    <source>
        <dbReference type="ARBA" id="ARBA00010641"/>
    </source>
</evidence>
<name>A0ABS2QMG7_9BACI</name>
<dbReference type="EMBL" id="JAFBFI010000021">
    <property type="protein sequence ID" value="MBM7694302.1"/>
    <property type="molecule type" value="Genomic_DNA"/>
</dbReference>
<dbReference type="InterPro" id="IPR014284">
    <property type="entry name" value="RNA_pol_sigma-70_dom"/>
</dbReference>
<sequence>MPDPLEEVYQAYKNPVFHYLYNMCRNRTTAEELTHDTFIKAIKGYGQFRGESSLKLWLFKIARNTYLNNARKFSQKNEIPYAEPELQVSGTTWNIDTEMMVRQTLHKLTEKERTLLVLREQGFSLSEMADILVQTEGSIKVGIHRAKKKFKEYYLEGEGERK</sequence>
<evidence type="ECO:0000313" key="9">
    <source>
        <dbReference type="Proteomes" id="UP000823486"/>
    </source>
</evidence>
<keyword evidence="2" id="KW-0805">Transcription regulation</keyword>
<evidence type="ECO:0000256" key="3">
    <source>
        <dbReference type="ARBA" id="ARBA00023082"/>
    </source>
</evidence>
<proteinExistence type="inferred from homology"/>
<comment type="caution">
    <text evidence="8">The sequence shown here is derived from an EMBL/GenBank/DDBJ whole genome shotgun (WGS) entry which is preliminary data.</text>
</comment>
<gene>
    <name evidence="8" type="ORF">JOC77_003763</name>
</gene>
<dbReference type="InterPro" id="IPR036388">
    <property type="entry name" value="WH-like_DNA-bd_sf"/>
</dbReference>
<comment type="similarity">
    <text evidence="1">Belongs to the sigma-70 factor family. ECF subfamily.</text>
</comment>
<dbReference type="Gene3D" id="1.10.1740.10">
    <property type="match status" value="1"/>
</dbReference>
<dbReference type="SUPFAM" id="SSF88659">
    <property type="entry name" value="Sigma3 and sigma4 domains of RNA polymerase sigma factors"/>
    <property type="match status" value="1"/>
</dbReference>
<dbReference type="PANTHER" id="PTHR43133:SF8">
    <property type="entry name" value="RNA POLYMERASE SIGMA FACTOR HI_1459-RELATED"/>
    <property type="match status" value="1"/>
</dbReference>
<dbReference type="CDD" id="cd06171">
    <property type="entry name" value="Sigma70_r4"/>
    <property type="match status" value="1"/>
</dbReference>
<keyword evidence="4" id="KW-0238">DNA-binding</keyword>
<evidence type="ECO:0000259" key="6">
    <source>
        <dbReference type="Pfam" id="PF04542"/>
    </source>
</evidence>
<dbReference type="Proteomes" id="UP000823486">
    <property type="component" value="Unassembled WGS sequence"/>
</dbReference>
<evidence type="ECO:0000313" key="8">
    <source>
        <dbReference type="EMBL" id="MBM7694302.1"/>
    </source>
</evidence>
<organism evidence="8 9">
    <name type="scientific">Peribacillus deserti</name>
    <dbReference type="NCBI Taxonomy" id="673318"/>
    <lineage>
        <taxon>Bacteria</taxon>
        <taxon>Bacillati</taxon>
        <taxon>Bacillota</taxon>
        <taxon>Bacilli</taxon>
        <taxon>Bacillales</taxon>
        <taxon>Bacillaceae</taxon>
        <taxon>Peribacillus</taxon>
    </lineage>
</organism>
<protein>
    <submittedName>
        <fullName evidence="8">RNA polymerase sigma-70 factor (ECF subfamily)</fullName>
    </submittedName>
</protein>
<evidence type="ECO:0000256" key="5">
    <source>
        <dbReference type="ARBA" id="ARBA00023163"/>
    </source>
</evidence>
<evidence type="ECO:0000256" key="2">
    <source>
        <dbReference type="ARBA" id="ARBA00023015"/>
    </source>
</evidence>